<evidence type="ECO:0000259" key="1">
    <source>
        <dbReference type="Pfam" id="PF12680"/>
    </source>
</evidence>
<dbReference type="EMBL" id="NMUL01000010">
    <property type="protein sequence ID" value="OXM68515.1"/>
    <property type="molecule type" value="Genomic_DNA"/>
</dbReference>
<proteinExistence type="predicted"/>
<dbReference type="Gene3D" id="3.10.450.50">
    <property type="match status" value="1"/>
</dbReference>
<accession>A0A229TB82</accession>
<dbReference type="InterPro" id="IPR037401">
    <property type="entry name" value="SnoaL-like"/>
</dbReference>
<gene>
    <name evidence="2" type="ORF">CF165_13500</name>
</gene>
<evidence type="ECO:0000313" key="2">
    <source>
        <dbReference type="EMBL" id="OXM68515.1"/>
    </source>
</evidence>
<dbReference type="Pfam" id="PF12680">
    <property type="entry name" value="SnoaL_2"/>
    <property type="match status" value="1"/>
</dbReference>
<dbReference type="AlphaFoldDB" id="A0A229TB82"/>
<reference evidence="3" key="1">
    <citation type="submission" date="2017-07" db="EMBL/GenBank/DDBJ databases">
        <title>Comparative genome mining reveals phylogenetic distribution patterns of secondary metabolites in Amycolatopsis.</title>
        <authorList>
            <person name="Adamek M."/>
            <person name="Alanjary M."/>
            <person name="Sales-Ortells H."/>
            <person name="Goodfellow M."/>
            <person name="Bull A.T."/>
            <person name="Kalinowski J."/>
            <person name="Ziemert N."/>
        </authorList>
    </citation>
    <scope>NUCLEOTIDE SEQUENCE [LARGE SCALE GENOMIC DNA]</scope>
    <source>
        <strain evidence="3">H5</strain>
    </source>
</reference>
<dbReference type="SUPFAM" id="SSF54427">
    <property type="entry name" value="NTF2-like"/>
    <property type="match status" value="1"/>
</dbReference>
<dbReference type="Proteomes" id="UP000215199">
    <property type="component" value="Unassembled WGS sequence"/>
</dbReference>
<evidence type="ECO:0000313" key="3">
    <source>
        <dbReference type="Proteomes" id="UP000215199"/>
    </source>
</evidence>
<organism evidence="2 3">
    <name type="scientific">Amycolatopsis vastitatis</name>
    <dbReference type="NCBI Taxonomy" id="1905142"/>
    <lineage>
        <taxon>Bacteria</taxon>
        <taxon>Bacillati</taxon>
        <taxon>Actinomycetota</taxon>
        <taxon>Actinomycetes</taxon>
        <taxon>Pseudonocardiales</taxon>
        <taxon>Pseudonocardiaceae</taxon>
        <taxon>Amycolatopsis</taxon>
    </lineage>
</organism>
<comment type="caution">
    <text evidence="2">The sequence shown here is derived from an EMBL/GenBank/DDBJ whole genome shotgun (WGS) entry which is preliminary data.</text>
</comment>
<sequence>MTSDRTEVGPMAVAERICRATSEHDLDALAACFSSEYQSVWPIHPARGFGGVDQVRRNWEQIFAGVPDVRTEVVNSVVSGDEVWSEWEFSGNRRDGEPFLMRGVVILRVSGERATLARFYLEPVDDTADEVNAAVRRLIGATDSQEVRS</sequence>
<name>A0A229TB82_9PSEU</name>
<dbReference type="InterPro" id="IPR032710">
    <property type="entry name" value="NTF2-like_dom_sf"/>
</dbReference>
<feature type="domain" description="SnoaL-like" evidence="1">
    <location>
        <begin position="15"/>
        <end position="115"/>
    </location>
</feature>
<protein>
    <recommendedName>
        <fullName evidence="1">SnoaL-like domain-containing protein</fullName>
    </recommendedName>
</protein>
<dbReference type="OrthoDB" id="7605094at2"/>
<keyword evidence="3" id="KW-1185">Reference proteome</keyword>